<evidence type="ECO:0000313" key="1">
    <source>
        <dbReference type="EMBL" id="MDX4958160.1"/>
    </source>
</evidence>
<dbReference type="AlphaFoldDB" id="A0AAJ2R4M3"/>
<organism evidence="1 2">
    <name type="scientific">Delftia acidovorans</name>
    <name type="common">Pseudomonas acidovorans</name>
    <name type="synonym">Comamonas acidovorans</name>
    <dbReference type="NCBI Taxonomy" id="80866"/>
    <lineage>
        <taxon>Bacteria</taxon>
        <taxon>Pseudomonadati</taxon>
        <taxon>Pseudomonadota</taxon>
        <taxon>Betaproteobacteria</taxon>
        <taxon>Burkholderiales</taxon>
        <taxon>Comamonadaceae</taxon>
        <taxon>Delftia</taxon>
    </lineage>
</organism>
<evidence type="ECO:0000313" key="2">
    <source>
        <dbReference type="Proteomes" id="UP001287445"/>
    </source>
</evidence>
<dbReference type="EMBL" id="JAWWMZ010000026">
    <property type="protein sequence ID" value="MDX4958160.1"/>
    <property type="molecule type" value="Genomic_DNA"/>
</dbReference>
<reference evidence="1" key="1">
    <citation type="submission" date="2023-11" db="EMBL/GenBank/DDBJ databases">
        <title>Identification and selenium tolerance of Delftia acidovorans R3-25.</title>
        <authorList>
            <person name="Zhang S."/>
            <person name="Liu Y."/>
            <person name="Guo Y."/>
        </authorList>
    </citation>
    <scope>NUCLEOTIDE SEQUENCE</scope>
    <source>
        <strain evidence="1">R3-25</strain>
    </source>
</reference>
<accession>A0AAJ2R4M3</accession>
<protein>
    <submittedName>
        <fullName evidence="1">Uncharacterized protein</fullName>
    </submittedName>
</protein>
<comment type="caution">
    <text evidence="1">The sequence shown here is derived from an EMBL/GenBank/DDBJ whole genome shotgun (WGS) entry which is preliminary data.</text>
</comment>
<proteinExistence type="predicted"/>
<dbReference type="Proteomes" id="UP001287445">
    <property type="component" value="Unassembled WGS sequence"/>
</dbReference>
<dbReference type="RefSeq" id="WP_319077183.1">
    <property type="nucleotide sequence ID" value="NZ_JAWWMZ010000026.1"/>
</dbReference>
<name>A0AAJ2R4M3_DELAC</name>
<sequence length="188" mass="21132">MMGFNDFGLGVLASMLANRLDGLFKPAEHEQWTSQTPEFSSTAPTSIPRKPKFRMFDAWNDLSPLLATVKDPLLSVLIEDEPSTHYRLASLVLESRMTGEWFVFPRGRMSFEGTGGGLRNSRDILEKVRLAGVAVGVWVLPQSTLNDLDNGYELWPSVRTHAVPLLAFIRSDYSWSEIEKNVNSFVKP</sequence>
<gene>
    <name evidence="1" type="ORF">SGN30_32460</name>
</gene>